<proteinExistence type="predicted"/>
<reference evidence="2 3" key="1">
    <citation type="journal article" date="2023" name="Arcadia Sci">
        <title>De novo assembly of a long-read Amblyomma americanum tick genome.</title>
        <authorList>
            <person name="Chou S."/>
            <person name="Poskanzer K.E."/>
            <person name="Rollins M."/>
            <person name="Thuy-Boun P.S."/>
        </authorList>
    </citation>
    <scope>NUCLEOTIDE SEQUENCE [LARGE SCALE GENOMIC DNA]</scope>
    <source>
        <strain evidence="2">F_SG_1</strain>
        <tissue evidence="2">Salivary glands</tissue>
    </source>
</reference>
<evidence type="ECO:0000313" key="2">
    <source>
        <dbReference type="EMBL" id="KAK8786698.1"/>
    </source>
</evidence>
<protein>
    <submittedName>
        <fullName evidence="2">Uncharacterized protein</fullName>
    </submittedName>
</protein>
<dbReference type="Proteomes" id="UP001321473">
    <property type="component" value="Unassembled WGS sequence"/>
</dbReference>
<organism evidence="2 3">
    <name type="scientific">Amblyomma americanum</name>
    <name type="common">Lone star tick</name>
    <dbReference type="NCBI Taxonomy" id="6943"/>
    <lineage>
        <taxon>Eukaryota</taxon>
        <taxon>Metazoa</taxon>
        <taxon>Ecdysozoa</taxon>
        <taxon>Arthropoda</taxon>
        <taxon>Chelicerata</taxon>
        <taxon>Arachnida</taxon>
        <taxon>Acari</taxon>
        <taxon>Parasitiformes</taxon>
        <taxon>Ixodida</taxon>
        <taxon>Ixodoidea</taxon>
        <taxon>Ixodidae</taxon>
        <taxon>Amblyomminae</taxon>
        <taxon>Amblyomma</taxon>
    </lineage>
</organism>
<keyword evidence="3" id="KW-1185">Reference proteome</keyword>
<evidence type="ECO:0000313" key="3">
    <source>
        <dbReference type="Proteomes" id="UP001321473"/>
    </source>
</evidence>
<feature type="region of interest" description="Disordered" evidence="1">
    <location>
        <begin position="83"/>
        <end position="162"/>
    </location>
</feature>
<dbReference type="EMBL" id="JARKHS020002489">
    <property type="protein sequence ID" value="KAK8786698.1"/>
    <property type="molecule type" value="Genomic_DNA"/>
</dbReference>
<name>A0AAQ4FJE3_AMBAM</name>
<sequence>MNYSFLQRAEVHSWSAPKDCKRLGHEPSESRPVKLCWYQCFSESMHRVYKQKETYGAPCIGRYKHMPTGYCYGTSCYQDRFGRRPPWKPAETPGQKPGTPGDGTKIAPPPGRSSSPDAAKQSGCGGANVVATTKAPATTLETKATPKGVNKTVATTRRPSPQ</sequence>
<comment type="caution">
    <text evidence="2">The sequence shown here is derived from an EMBL/GenBank/DDBJ whole genome shotgun (WGS) entry which is preliminary data.</text>
</comment>
<gene>
    <name evidence="2" type="ORF">V5799_023527</name>
</gene>
<evidence type="ECO:0000256" key="1">
    <source>
        <dbReference type="SAM" id="MobiDB-lite"/>
    </source>
</evidence>
<feature type="compositionally biased region" description="Polar residues" evidence="1">
    <location>
        <begin position="152"/>
        <end position="162"/>
    </location>
</feature>
<accession>A0AAQ4FJE3</accession>
<dbReference type="AlphaFoldDB" id="A0AAQ4FJE3"/>